<dbReference type="GO" id="GO:0016020">
    <property type="term" value="C:membrane"/>
    <property type="evidence" value="ECO:0007669"/>
    <property type="project" value="UniProtKB-SubCell"/>
</dbReference>
<evidence type="ECO:0000256" key="5">
    <source>
        <dbReference type="SAM" id="Phobius"/>
    </source>
</evidence>
<dbReference type="RefSeq" id="XP_067495970.1">
    <property type="nucleotide sequence ID" value="XM_067630005.1"/>
</dbReference>
<accession>A0A437AH42</accession>
<dbReference type="Proteomes" id="UP000283090">
    <property type="component" value="Unassembled WGS sequence"/>
</dbReference>
<sequence>MLFASPLVPNNVRHYPRPPTYDFPDLPPADRASFWLLPISIALQHITLAIIGPLPKTSPIRTLLPAIVVPIIVGIGIQATLYCHHLTSPVINFGYGTAAVSLTLQGIDILFIIPRRYEVPLTEIFTIVDKPCPTLNATWRQRFDWAGACFSNPRMLNTPFEPTVLKKRREKVAGMSKRWFLVTRLARVIMTWVLIDFLLAWCRYDLWFSSATNHLAHDTLFSGAVRTVFGASAIWMAINGEHAICAVIYVGVFGQDRGDWPDMFGIWTEEWYTIADFWGIAWHGLFRRQFTFLTDTVESKALKVVIPFLLSGILHFVGARMQSRDGGGAMVFLVLQPIGICAQQVVFGRDGGRGKGVVVKTVVWASTMVWLVATGYRFVKEYAKGGMFDIEPIPVSFLSVIGMVEGGWWRYGGALGHFGWY</sequence>
<feature type="transmembrane region" description="Helical" evidence="5">
    <location>
        <begin position="179"/>
        <end position="201"/>
    </location>
</feature>
<feature type="transmembrane region" description="Helical" evidence="5">
    <location>
        <begin position="63"/>
        <end position="81"/>
    </location>
</feature>
<evidence type="ECO:0000256" key="3">
    <source>
        <dbReference type="ARBA" id="ARBA00022989"/>
    </source>
</evidence>
<evidence type="ECO:0000256" key="1">
    <source>
        <dbReference type="ARBA" id="ARBA00004141"/>
    </source>
</evidence>
<keyword evidence="8" id="KW-1185">Reference proteome</keyword>
<gene>
    <name evidence="7" type="ORF">DFL_001391</name>
</gene>
<dbReference type="EMBL" id="SAEB01000001">
    <property type="protein sequence ID" value="RVD90426.1"/>
    <property type="molecule type" value="Genomic_DNA"/>
</dbReference>
<dbReference type="InterPro" id="IPR032805">
    <property type="entry name" value="Wax_synthase_dom"/>
</dbReference>
<organism evidence="7 8">
    <name type="scientific">Arthrobotrys flagrans</name>
    <name type="common">Nematode-trapping fungus</name>
    <name type="synonym">Trichothecium flagrans</name>
    <dbReference type="NCBI Taxonomy" id="97331"/>
    <lineage>
        <taxon>Eukaryota</taxon>
        <taxon>Fungi</taxon>
        <taxon>Dikarya</taxon>
        <taxon>Ascomycota</taxon>
        <taxon>Pezizomycotina</taxon>
        <taxon>Orbiliomycetes</taxon>
        <taxon>Orbiliales</taxon>
        <taxon>Orbiliaceae</taxon>
        <taxon>Arthrobotrys</taxon>
    </lineage>
</organism>
<comment type="caution">
    <text evidence="7">The sequence shown here is derived from an EMBL/GenBank/DDBJ whole genome shotgun (WGS) entry which is preliminary data.</text>
</comment>
<reference evidence="7 8" key="1">
    <citation type="submission" date="2019-01" db="EMBL/GenBank/DDBJ databases">
        <title>Intercellular communication is required for trap formation in the nematode-trapping fungus Duddingtonia flagrans.</title>
        <authorList>
            <person name="Youssar L."/>
            <person name="Wernet V."/>
            <person name="Hensel N."/>
            <person name="Hildebrandt H.-G."/>
            <person name="Fischer R."/>
        </authorList>
    </citation>
    <scope>NUCLEOTIDE SEQUENCE [LARGE SCALE GENOMIC DNA]</scope>
    <source>
        <strain evidence="7 8">CBS H-5679</strain>
    </source>
</reference>
<evidence type="ECO:0000313" key="8">
    <source>
        <dbReference type="Proteomes" id="UP000283090"/>
    </source>
</evidence>
<keyword evidence="4 5" id="KW-0472">Membrane</keyword>
<dbReference type="VEuPathDB" id="FungiDB:DFL_001391"/>
<keyword evidence="3 5" id="KW-1133">Transmembrane helix</keyword>
<feature type="transmembrane region" description="Helical" evidence="5">
    <location>
        <begin position="93"/>
        <end position="113"/>
    </location>
</feature>
<dbReference type="AlphaFoldDB" id="A0A437AH42"/>
<keyword evidence="2 5" id="KW-0812">Transmembrane</keyword>
<comment type="subcellular location">
    <subcellularLocation>
        <location evidence="1">Membrane</location>
        <topology evidence="1">Multi-pass membrane protein</topology>
    </subcellularLocation>
</comment>
<evidence type="ECO:0000313" key="7">
    <source>
        <dbReference type="EMBL" id="RVD90426.1"/>
    </source>
</evidence>
<evidence type="ECO:0000256" key="4">
    <source>
        <dbReference type="ARBA" id="ARBA00023136"/>
    </source>
</evidence>
<feature type="transmembrane region" description="Helical" evidence="5">
    <location>
        <begin position="326"/>
        <end position="346"/>
    </location>
</feature>
<name>A0A437AH42_ARTFL</name>
<proteinExistence type="predicted"/>
<dbReference type="Pfam" id="PF13813">
    <property type="entry name" value="MBOAT_2"/>
    <property type="match status" value="1"/>
</dbReference>
<feature type="domain" description="Wax synthase" evidence="6">
    <location>
        <begin position="260"/>
        <end position="334"/>
    </location>
</feature>
<feature type="transmembrane region" description="Helical" evidence="5">
    <location>
        <begin position="358"/>
        <end position="379"/>
    </location>
</feature>
<protein>
    <recommendedName>
        <fullName evidence="6">Wax synthase domain-containing protein</fullName>
    </recommendedName>
</protein>
<dbReference type="OrthoDB" id="1077582at2759"/>
<evidence type="ECO:0000256" key="2">
    <source>
        <dbReference type="ARBA" id="ARBA00022692"/>
    </source>
</evidence>
<dbReference type="GeneID" id="93583702"/>
<feature type="transmembrane region" description="Helical" evidence="5">
    <location>
        <begin position="32"/>
        <end position="51"/>
    </location>
</feature>
<evidence type="ECO:0000259" key="6">
    <source>
        <dbReference type="Pfam" id="PF13813"/>
    </source>
</evidence>